<name>A0AAX6F3G1_IRIPA</name>
<dbReference type="Proteomes" id="UP001140949">
    <property type="component" value="Unassembled WGS sequence"/>
</dbReference>
<dbReference type="EMBL" id="JANAVB010032018">
    <property type="protein sequence ID" value="KAJ6810967.1"/>
    <property type="molecule type" value="Genomic_DNA"/>
</dbReference>
<protein>
    <recommendedName>
        <fullName evidence="4">Secreted protein</fullName>
    </recommendedName>
</protein>
<evidence type="ECO:0000313" key="3">
    <source>
        <dbReference type="Proteomes" id="UP001140949"/>
    </source>
</evidence>
<accession>A0AAX6F3G1</accession>
<reference evidence="2" key="1">
    <citation type="journal article" date="2023" name="GigaByte">
        <title>Genome assembly of the bearded iris, Iris pallida Lam.</title>
        <authorList>
            <person name="Bruccoleri R.E."/>
            <person name="Oakeley E.J."/>
            <person name="Faust A.M.E."/>
            <person name="Altorfer M."/>
            <person name="Dessus-Babus S."/>
            <person name="Burckhardt D."/>
            <person name="Oertli M."/>
            <person name="Naumann U."/>
            <person name="Petersen F."/>
            <person name="Wong J."/>
        </authorList>
    </citation>
    <scope>NUCLEOTIDE SEQUENCE</scope>
    <source>
        <strain evidence="2">GSM-AAB239-AS_SAM_17_03QT</strain>
    </source>
</reference>
<comment type="caution">
    <text evidence="2">The sequence shown here is derived from an EMBL/GenBank/DDBJ whole genome shotgun (WGS) entry which is preliminary data.</text>
</comment>
<evidence type="ECO:0000256" key="1">
    <source>
        <dbReference type="SAM" id="SignalP"/>
    </source>
</evidence>
<reference evidence="2" key="2">
    <citation type="submission" date="2023-04" db="EMBL/GenBank/DDBJ databases">
        <authorList>
            <person name="Bruccoleri R.E."/>
            <person name="Oakeley E.J."/>
            <person name="Faust A.-M."/>
            <person name="Dessus-Babus S."/>
            <person name="Altorfer M."/>
            <person name="Burckhardt D."/>
            <person name="Oertli M."/>
            <person name="Naumann U."/>
            <person name="Petersen F."/>
            <person name="Wong J."/>
        </authorList>
    </citation>
    <scope>NUCLEOTIDE SEQUENCE</scope>
    <source>
        <strain evidence="2">GSM-AAB239-AS_SAM_17_03QT</strain>
        <tissue evidence="2">Leaf</tissue>
    </source>
</reference>
<feature type="signal peptide" evidence="1">
    <location>
        <begin position="1"/>
        <end position="28"/>
    </location>
</feature>
<keyword evidence="1" id="KW-0732">Signal</keyword>
<sequence>MRMSTCVFASFFYRFYAWLIHLCAFVHEDDIFCFTFNELLFGRMSNDTYYFCSLISCGRIHIFVKTFVFFCTNLYFWYQNLGYF</sequence>
<gene>
    <name evidence="2" type="ORF">M6B38_155925</name>
</gene>
<proteinExistence type="predicted"/>
<keyword evidence="3" id="KW-1185">Reference proteome</keyword>
<feature type="chain" id="PRO_5043500707" description="Secreted protein" evidence="1">
    <location>
        <begin position="29"/>
        <end position="84"/>
    </location>
</feature>
<evidence type="ECO:0000313" key="2">
    <source>
        <dbReference type="EMBL" id="KAJ6810967.1"/>
    </source>
</evidence>
<organism evidence="2 3">
    <name type="scientific">Iris pallida</name>
    <name type="common">Sweet iris</name>
    <dbReference type="NCBI Taxonomy" id="29817"/>
    <lineage>
        <taxon>Eukaryota</taxon>
        <taxon>Viridiplantae</taxon>
        <taxon>Streptophyta</taxon>
        <taxon>Embryophyta</taxon>
        <taxon>Tracheophyta</taxon>
        <taxon>Spermatophyta</taxon>
        <taxon>Magnoliopsida</taxon>
        <taxon>Liliopsida</taxon>
        <taxon>Asparagales</taxon>
        <taxon>Iridaceae</taxon>
        <taxon>Iridoideae</taxon>
        <taxon>Irideae</taxon>
        <taxon>Iris</taxon>
    </lineage>
</organism>
<dbReference type="AlphaFoldDB" id="A0AAX6F3G1"/>
<evidence type="ECO:0008006" key="4">
    <source>
        <dbReference type="Google" id="ProtNLM"/>
    </source>
</evidence>